<sequence length="75" mass="8561">MKYRSLRSVHFPTLHSIPPNHDSFLTPTLPSLPFTQVFYSVLSHSYLSSSRCGKVRNLRICLNAFRNCLRLLAPG</sequence>
<organism evidence="1 2">
    <name type="scientific">Crotalaria pallida</name>
    <name type="common">Smooth rattlebox</name>
    <name type="synonym">Crotalaria striata</name>
    <dbReference type="NCBI Taxonomy" id="3830"/>
    <lineage>
        <taxon>Eukaryota</taxon>
        <taxon>Viridiplantae</taxon>
        <taxon>Streptophyta</taxon>
        <taxon>Embryophyta</taxon>
        <taxon>Tracheophyta</taxon>
        <taxon>Spermatophyta</taxon>
        <taxon>Magnoliopsida</taxon>
        <taxon>eudicotyledons</taxon>
        <taxon>Gunneridae</taxon>
        <taxon>Pentapetalae</taxon>
        <taxon>rosids</taxon>
        <taxon>fabids</taxon>
        <taxon>Fabales</taxon>
        <taxon>Fabaceae</taxon>
        <taxon>Papilionoideae</taxon>
        <taxon>50 kb inversion clade</taxon>
        <taxon>genistoids sensu lato</taxon>
        <taxon>core genistoids</taxon>
        <taxon>Crotalarieae</taxon>
        <taxon>Crotalaria</taxon>
    </lineage>
</organism>
<dbReference type="EMBL" id="JAYWIO010000005">
    <property type="protein sequence ID" value="KAK7260892.1"/>
    <property type="molecule type" value="Genomic_DNA"/>
</dbReference>
<comment type="caution">
    <text evidence="1">The sequence shown here is derived from an EMBL/GenBank/DDBJ whole genome shotgun (WGS) entry which is preliminary data.</text>
</comment>
<evidence type="ECO:0000313" key="2">
    <source>
        <dbReference type="Proteomes" id="UP001372338"/>
    </source>
</evidence>
<reference evidence="1 2" key="1">
    <citation type="submission" date="2024-01" db="EMBL/GenBank/DDBJ databases">
        <title>The genomes of 5 underutilized Papilionoideae crops provide insights into root nodulation and disease resistanc.</title>
        <authorList>
            <person name="Yuan L."/>
        </authorList>
    </citation>
    <scope>NUCLEOTIDE SEQUENCE [LARGE SCALE GENOMIC DNA]</scope>
    <source>
        <strain evidence="1">ZHUSHIDOU_FW_LH</strain>
        <tissue evidence="1">Leaf</tissue>
    </source>
</reference>
<keyword evidence="2" id="KW-1185">Reference proteome</keyword>
<name>A0AAN9EP55_CROPI</name>
<dbReference type="AlphaFoldDB" id="A0AAN9EP55"/>
<gene>
    <name evidence="1" type="ORF">RIF29_27191</name>
</gene>
<evidence type="ECO:0000313" key="1">
    <source>
        <dbReference type="EMBL" id="KAK7260892.1"/>
    </source>
</evidence>
<protein>
    <submittedName>
        <fullName evidence="1">Uncharacterized protein</fullName>
    </submittedName>
</protein>
<dbReference type="Proteomes" id="UP001372338">
    <property type="component" value="Unassembled WGS sequence"/>
</dbReference>
<accession>A0AAN9EP55</accession>
<proteinExistence type="predicted"/>